<dbReference type="RefSeq" id="WP_104597347.1">
    <property type="nucleotide sequence ID" value="NZ_MIGV01000004.1"/>
</dbReference>
<comment type="caution">
    <text evidence="1">The sequence shown here is derived from an EMBL/GenBank/DDBJ whole genome shotgun (WGS) entry which is preliminary data.</text>
</comment>
<proteinExistence type="predicted"/>
<protein>
    <submittedName>
        <fullName evidence="1">Uncharacterized protein</fullName>
    </submittedName>
</protein>
<evidence type="ECO:0000313" key="1">
    <source>
        <dbReference type="EMBL" id="PPT77561.1"/>
    </source>
</evidence>
<accession>A0A2S6Z7N9</accession>
<dbReference type="AlphaFoldDB" id="A0A2S6Z7N9"/>
<organism evidence="1 2">
    <name type="scientific">Xanthomonas arboricola pv. populi</name>
    <dbReference type="NCBI Taxonomy" id="487823"/>
    <lineage>
        <taxon>Bacteria</taxon>
        <taxon>Pseudomonadati</taxon>
        <taxon>Pseudomonadota</taxon>
        <taxon>Gammaproteobacteria</taxon>
        <taxon>Lysobacterales</taxon>
        <taxon>Lysobacteraceae</taxon>
        <taxon>Xanthomonas</taxon>
    </lineage>
</organism>
<dbReference type="SUPFAM" id="SSF52540">
    <property type="entry name" value="P-loop containing nucleoside triphosphate hydrolases"/>
    <property type="match status" value="1"/>
</dbReference>
<sequence>MSEETAELALRYTESADGVLWAGQLDRAGQVQDLDQLCRELQRRKPMLPVITRSDVYEEDEVDGQIRNRLRGKSEPNRAQ</sequence>
<reference evidence="1 2" key="1">
    <citation type="submission" date="2016-08" db="EMBL/GenBank/DDBJ databases">
        <title>Evolution of the type three secretion system and type three effector repertoires in Xanthomonas.</title>
        <authorList>
            <person name="Merda D."/>
            <person name="Briand M."/>
            <person name="Bosis E."/>
            <person name="Rousseau C."/>
            <person name="Portier P."/>
            <person name="Jacques M.-A."/>
            <person name="Fischer-Le Saux M."/>
        </authorList>
    </citation>
    <scope>NUCLEOTIDE SEQUENCE [LARGE SCALE GENOMIC DNA]</scope>
    <source>
        <strain evidence="1 2">CFBP 3122</strain>
    </source>
</reference>
<gene>
    <name evidence="1" type="ORF">XaplCFBP3122_06285</name>
</gene>
<dbReference type="Proteomes" id="UP000238270">
    <property type="component" value="Unassembled WGS sequence"/>
</dbReference>
<dbReference type="InterPro" id="IPR027417">
    <property type="entry name" value="P-loop_NTPase"/>
</dbReference>
<evidence type="ECO:0000313" key="2">
    <source>
        <dbReference type="Proteomes" id="UP000238270"/>
    </source>
</evidence>
<name>A0A2S6Z7N9_9XANT</name>
<dbReference type="EMBL" id="MIGV01000004">
    <property type="protein sequence ID" value="PPT77561.1"/>
    <property type="molecule type" value="Genomic_DNA"/>
</dbReference>